<dbReference type="GO" id="GO:0140625">
    <property type="term" value="F:opioid growth factor receptor activity"/>
    <property type="evidence" value="ECO:0007669"/>
    <property type="project" value="InterPro"/>
</dbReference>
<dbReference type="PANTHER" id="PTHR14015">
    <property type="entry name" value="OPIOID GROWTH FACTOR RECEPTOR OGFR ZETA-TYPE OPIOID RECEPTOR"/>
    <property type="match status" value="1"/>
</dbReference>
<keyword evidence="5" id="KW-1185">Reference proteome</keyword>
<organism evidence="4 5">
    <name type="scientific">Hemibagrus wyckioides</name>
    <dbReference type="NCBI Taxonomy" id="337641"/>
    <lineage>
        <taxon>Eukaryota</taxon>
        <taxon>Metazoa</taxon>
        <taxon>Chordata</taxon>
        <taxon>Craniata</taxon>
        <taxon>Vertebrata</taxon>
        <taxon>Euteleostomi</taxon>
        <taxon>Actinopterygii</taxon>
        <taxon>Neopterygii</taxon>
        <taxon>Teleostei</taxon>
        <taxon>Ostariophysi</taxon>
        <taxon>Siluriformes</taxon>
        <taxon>Bagridae</taxon>
        <taxon>Hemibagrus</taxon>
    </lineage>
</organism>
<protein>
    <recommendedName>
        <fullName evidence="3">Opioid growth factor receptor (OGFr) conserved domain-containing protein</fullName>
    </recommendedName>
</protein>
<evidence type="ECO:0000259" key="3">
    <source>
        <dbReference type="Pfam" id="PF04664"/>
    </source>
</evidence>
<gene>
    <name evidence="4" type="ORF">KOW79_017660</name>
</gene>
<dbReference type="Proteomes" id="UP000824219">
    <property type="component" value="Linkage Group LG21"/>
</dbReference>
<evidence type="ECO:0000313" key="5">
    <source>
        <dbReference type="Proteomes" id="UP000824219"/>
    </source>
</evidence>
<name>A0A9D3NAG5_9TELE</name>
<evidence type="ECO:0000256" key="2">
    <source>
        <dbReference type="SAM" id="SignalP"/>
    </source>
</evidence>
<comment type="similarity">
    <text evidence="1">Belongs to the opioid growth factor receptor family.</text>
</comment>
<dbReference type="AlphaFoldDB" id="A0A9D3NAG5"/>
<accession>A0A9D3NAG5</accession>
<dbReference type="PANTHER" id="PTHR14015:SF1">
    <property type="entry name" value="OPIOID GROWTH FACTOR RECEPTOR"/>
    <property type="match status" value="1"/>
</dbReference>
<feature type="signal peptide" evidence="2">
    <location>
        <begin position="1"/>
        <end position="25"/>
    </location>
</feature>
<dbReference type="GO" id="GO:0016020">
    <property type="term" value="C:membrane"/>
    <property type="evidence" value="ECO:0007669"/>
    <property type="project" value="InterPro"/>
</dbReference>
<keyword evidence="2" id="KW-0732">Signal</keyword>
<reference evidence="4 5" key="1">
    <citation type="submission" date="2021-06" db="EMBL/GenBank/DDBJ databases">
        <title>Chromosome-level genome assembly of the red-tail catfish (Hemibagrus wyckioides).</title>
        <authorList>
            <person name="Shao F."/>
        </authorList>
    </citation>
    <scope>NUCLEOTIDE SEQUENCE [LARGE SCALE GENOMIC DNA]</scope>
    <source>
        <strain evidence="4">EC202008001</strain>
        <tissue evidence="4">Blood</tissue>
    </source>
</reference>
<evidence type="ECO:0000313" key="4">
    <source>
        <dbReference type="EMBL" id="KAG7319186.1"/>
    </source>
</evidence>
<comment type="caution">
    <text evidence="4">The sequence shown here is derived from an EMBL/GenBank/DDBJ whole genome shotgun (WGS) entry which is preliminary data.</text>
</comment>
<proteinExistence type="inferred from homology"/>
<dbReference type="Pfam" id="PF04664">
    <property type="entry name" value="OGFr_N"/>
    <property type="match status" value="1"/>
</dbReference>
<sequence length="314" mass="36987">MITPLRLFLTFLSFLLLHYSSVIMGNSGSNSLSDSDSTWEGEECCEVMAKVSMQLPWSAQRDANAARDMQNYRYMWRITQSDDVPDDELDNDKVWPNLQFYQNKIPFSPDGICIDEFHLHWFGDYDKLEHVHCYIQWLFPTHEKAVNTFDELSPEVFKLFCRDKEVMKRLLTSYKLMLDFYGIELISEETGEVKRAVNWKERFANLNRNSHNNHRITRILKSMGLMGFPHYQAPLVQFFLVETLVTGTLPQVKQSALDYFIFAVVDKAKRRELIKFALLYFEPKEKFVWCPKEIKNQFLKEVKQAQEECLGNAK</sequence>
<dbReference type="InterPro" id="IPR006757">
    <property type="entry name" value="OGF_rcpt"/>
</dbReference>
<dbReference type="InterPro" id="IPR039574">
    <property type="entry name" value="OGFr"/>
</dbReference>
<evidence type="ECO:0000256" key="1">
    <source>
        <dbReference type="ARBA" id="ARBA00010365"/>
    </source>
</evidence>
<dbReference type="EMBL" id="JAHKSW010000021">
    <property type="protein sequence ID" value="KAG7319186.1"/>
    <property type="molecule type" value="Genomic_DNA"/>
</dbReference>
<feature type="chain" id="PRO_5038365573" description="Opioid growth factor receptor (OGFr) conserved domain-containing protein" evidence="2">
    <location>
        <begin position="26"/>
        <end position="314"/>
    </location>
</feature>
<dbReference type="OrthoDB" id="9030204at2759"/>
<feature type="domain" description="Opioid growth factor receptor (OGFr) conserved" evidence="3">
    <location>
        <begin position="94"/>
        <end position="293"/>
    </location>
</feature>